<keyword evidence="1" id="KW-0805">Transcription regulation</keyword>
<dbReference type="InterPro" id="IPR010982">
    <property type="entry name" value="Lambda_DNA-bd_dom_sf"/>
</dbReference>
<gene>
    <name evidence="5" type="primary">mdxR</name>
    <name evidence="5" type="ORF">LACPI_1396</name>
</gene>
<dbReference type="PRINTS" id="PR00036">
    <property type="entry name" value="HTHLACI"/>
</dbReference>
<protein>
    <submittedName>
        <fullName evidence="5">Maltose operon transcriptional repressor MdxR</fullName>
    </submittedName>
</protein>
<dbReference type="Gene3D" id="1.10.260.40">
    <property type="entry name" value="lambda repressor-like DNA-binding domains"/>
    <property type="match status" value="1"/>
</dbReference>
<dbReference type="RefSeq" id="WP_047915704.1">
    <property type="nucleotide sequence ID" value="NZ_LN774769.1"/>
</dbReference>
<dbReference type="InterPro" id="IPR046335">
    <property type="entry name" value="LacI/GalR-like_sensor"/>
</dbReference>
<dbReference type="PANTHER" id="PTHR30146">
    <property type="entry name" value="LACI-RELATED TRANSCRIPTIONAL REPRESSOR"/>
    <property type="match status" value="1"/>
</dbReference>
<organism evidence="5 6">
    <name type="scientific">Pseudolactococcus piscium MKFS47</name>
    <dbReference type="NCBI Taxonomy" id="297352"/>
    <lineage>
        <taxon>Bacteria</taxon>
        <taxon>Bacillati</taxon>
        <taxon>Bacillota</taxon>
        <taxon>Bacilli</taxon>
        <taxon>Lactobacillales</taxon>
        <taxon>Streptococcaceae</taxon>
        <taxon>Pseudolactococcus</taxon>
    </lineage>
</organism>
<dbReference type="HOGENOM" id="CLU_037628_6_2_9"/>
<dbReference type="Pfam" id="PF13377">
    <property type="entry name" value="Peripla_BP_3"/>
    <property type="match status" value="1"/>
</dbReference>
<evidence type="ECO:0000259" key="4">
    <source>
        <dbReference type="PROSITE" id="PS50932"/>
    </source>
</evidence>
<accession>A0A0D6DXT7</accession>
<sequence length="323" mass="35249">MTVTIKDVAKLAGVNASTVSRAIHDSKAISDKTKEKVKKAMLELGYSRNAAAQTLASGKAGAIGVVFPPIENKSEQPFFMKILTAINEAARQNNITVSIASGHSNDELLSQVKVMYQEKRVDGFIVLYAGEEDDVRSYLITDKIPFVIVGSTIERANEITAVDNNNQLMGSEAANYLASLGHQQLAFISNTDSGEVFHERYQGFVLKTQSLGLKGRLVKSKNKLDIGQATGLVVLDDILAIKVIQGLSEQGISVPADVSVISFNNSVFASLIHPYLTTFDINIRQLGHRSVQKLVHLLAYPDDFKEKVTVPFELKVRESTKAV</sequence>
<evidence type="ECO:0000256" key="1">
    <source>
        <dbReference type="ARBA" id="ARBA00023015"/>
    </source>
</evidence>
<feature type="domain" description="HTH lacI-type" evidence="4">
    <location>
        <begin position="3"/>
        <end position="57"/>
    </location>
</feature>
<evidence type="ECO:0000313" key="5">
    <source>
        <dbReference type="EMBL" id="CEN28596.1"/>
    </source>
</evidence>
<dbReference type="SMART" id="SM00354">
    <property type="entry name" value="HTH_LACI"/>
    <property type="match status" value="1"/>
</dbReference>
<evidence type="ECO:0000256" key="3">
    <source>
        <dbReference type="ARBA" id="ARBA00023163"/>
    </source>
</evidence>
<dbReference type="SUPFAM" id="SSF47413">
    <property type="entry name" value="lambda repressor-like DNA-binding domains"/>
    <property type="match status" value="1"/>
</dbReference>
<evidence type="ECO:0000313" key="6">
    <source>
        <dbReference type="Proteomes" id="UP000033166"/>
    </source>
</evidence>
<dbReference type="SUPFAM" id="SSF53822">
    <property type="entry name" value="Periplasmic binding protein-like I"/>
    <property type="match status" value="1"/>
</dbReference>
<dbReference type="EMBL" id="LN774769">
    <property type="protein sequence ID" value="CEN28596.1"/>
    <property type="molecule type" value="Genomic_DNA"/>
</dbReference>
<dbReference type="PROSITE" id="PS50932">
    <property type="entry name" value="HTH_LACI_2"/>
    <property type="match status" value="1"/>
</dbReference>
<dbReference type="AlphaFoldDB" id="A0A0D6DXT7"/>
<reference evidence="6" key="1">
    <citation type="submission" date="2015-01" db="EMBL/GenBank/DDBJ databases">
        <authorList>
            <person name="Andreevskaya M."/>
        </authorList>
    </citation>
    <scope>NUCLEOTIDE SEQUENCE [LARGE SCALE GENOMIC DNA]</scope>
    <source>
        <strain evidence="6">MKFS47</strain>
    </source>
</reference>
<proteinExistence type="predicted"/>
<dbReference type="STRING" id="1364.LP2241_30413"/>
<dbReference type="Proteomes" id="UP000033166">
    <property type="component" value="Chromosome I"/>
</dbReference>
<evidence type="ECO:0000256" key="2">
    <source>
        <dbReference type="ARBA" id="ARBA00023125"/>
    </source>
</evidence>
<dbReference type="CDD" id="cd01392">
    <property type="entry name" value="HTH_LacI"/>
    <property type="match status" value="1"/>
</dbReference>
<keyword evidence="2" id="KW-0238">DNA-binding</keyword>
<dbReference type="GO" id="GO:0000976">
    <property type="term" value="F:transcription cis-regulatory region binding"/>
    <property type="evidence" value="ECO:0007669"/>
    <property type="project" value="TreeGrafter"/>
</dbReference>
<dbReference type="KEGG" id="lpk:LACPI_1396"/>
<dbReference type="Pfam" id="PF00356">
    <property type="entry name" value="LacI"/>
    <property type="match status" value="1"/>
</dbReference>
<keyword evidence="3" id="KW-0804">Transcription</keyword>
<dbReference type="InterPro" id="IPR028082">
    <property type="entry name" value="Peripla_BP_I"/>
</dbReference>
<dbReference type="PANTHER" id="PTHR30146:SF109">
    <property type="entry name" value="HTH-TYPE TRANSCRIPTIONAL REGULATOR GALS"/>
    <property type="match status" value="1"/>
</dbReference>
<dbReference type="InterPro" id="IPR000843">
    <property type="entry name" value="HTH_LacI"/>
</dbReference>
<name>A0A0D6DXT7_9LACT</name>
<dbReference type="GO" id="GO:0003700">
    <property type="term" value="F:DNA-binding transcription factor activity"/>
    <property type="evidence" value="ECO:0007669"/>
    <property type="project" value="TreeGrafter"/>
</dbReference>
<dbReference type="Gene3D" id="3.40.50.2300">
    <property type="match status" value="2"/>
</dbReference>